<evidence type="ECO:0000313" key="2">
    <source>
        <dbReference type="Proteomes" id="UP000276254"/>
    </source>
</evidence>
<dbReference type="KEGG" id="spha:D3Y57_02640"/>
<keyword evidence="2" id="KW-1185">Reference proteome</keyword>
<keyword evidence="1" id="KW-0614">Plasmid</keyword>
<evidence type="ECO:0000313" key="1">
    <source>
        <dbReference type="EMBL" id="AYJ84973.1"/>
    </source>
</evidence>
<sequence>MFEALAAEGGPPNATLIDRTRVNAQRAKRGALFQAIGSNWRGRNTKSTPSRIDLVVLSPPC</sequence>
<accession>A0A494TD21</accession>
<organism evidence="1 2">
    <name type="scientific">Sphingomonas paeninsulae</name>
    <dbReference type="NCBI Taxonomy" id="2319844"/>
    <lineage>
        <taxon>Bacteria</taxon>
        <taxon>Pseudomonadati</taxon>
        <taxon>Pseudomonadota</taxon>
        <taxon>Alphaproteobacteria</taxon>
        <taxon>Sphingomonadales</taxon>
        <taxon>Sphingomonadaceae</taxon>
        <taxon>Sphingomonas</taxon>
    </lineage>
</organism>
<dbReference type="EMBL" id="CP032828">
    <property type="protein sequence ID" value="AYJ84973.1"/>
    <property type="molecule type" value="Genomic_DNA"/>
</dbReference>
<dbReference type="GeneID" id="39491532"/>
<geneLocation type="plasmid" evidence="1">
    <name>unnamed1</name>
</geneLocation>
<proteinExistence type="predicted"/>
<dbReference type="RefSeq" id="WP_121151095.1">
    <property type="nucleotide sequence ID" value="NZ_CP032828.1"/>
</dbReference>
<protein>
    <submittedName>
        <fullName evidence="1">Uncharacterized protein</fullName>
    </submittedName>
</protein>
<dbReference type="Proteomes" id="UP000276254">
    <property type="component" value="Plasmid unnamed1"/>
</dbReference>
<name>A0A494TD21_SPHPE</name>
<gene>
    <name evidence="1" type="ORF">D3Y57_02640</name>
</gene>
<reference evidence="1 2" key="1">
    <citation type="submission" date="2018-09" db="EMBL/GenBank/DDBJ databases">
        <title>Sphingomonas peninsula sp. nov., isolated from fildes peninsula, Antarctic soil.</title>
        <authorList>
            <person name="Yingchao G."/>
        </authorList>
    </citation>
    <scope>NUCLEOTIDE SEQUENCE [LARGE SCALE GENOMIC DNA]</scope>
    <source>
        <strain evidence="1 2">YZ-8</strain>
        <plasmid evidence="1 2">unnamed1</plasmid>
    </source>
</reference>
<dbReference type="AlphaFoldDB" id="A0A494TD21"/>